<dbReference type="OrthoDB" id="9794241at2"/>
<accession>A0A4R4KKB1</accession>
<proteinExistence type="predicted"/>
<dbReference type="PANTHER" id="PTHR36452:SF1">
    <property type="entry name" value="DUF2461 DOMAIN-CONTAINING PROTEIN"/>
    <property type="match status" value="1"/>
</dbReference>
<sequence>MLSSTTFHFLQELAENNSRDWFQENRRRYEVAKSDFENLVEKLIQEVQTFQDLGATKPKDCIFRINRDVRFSKDKSPYKKWFAAGIGPGGRHSGRVDYYLHVQPGNQTFLGAGMWSPTPEHLAKFRQEIDYNPQDLKKIIENPVFREFFPEIHGETMKTSPKGYDRSHPEIELLRRKQLFFSHTFTDKEVLSPQFVTAVSKGIQLLKPYTDFLNYIFHDEADRLD</sequence>
<dbReference type="NCBIfam" id="TIGR02453">
    <property type="entry name" value="TIGR02453 family protein"/>
    <property type="match status" value="1"/>
</dbReference>
<organism evidence="1 2">
    <name type="scientific">Arundinibacter roseus</name>
    <dbReference type="NCBI Taxonomy" id="2070510"/>
    <lineage>
        <taxon>Bacteria</taxon>
        <taxon>Pseudomonadati</taxon>
        <taxon>Bacteroidota</taxon>
        <taxon>Cytophagia</taxon>
        <taxon>Cytophagales</taxon>
        <taxon>Spirosomataceae</taxon>
        <taxon>Arundinibacter</taxon>
    </lineage>
</organism>
<dbReference type="Pfam" id="PF09365">
    <property type="entry name" value="DUF2461"/>
    <property type="match status" value="1"/>
</dbReference>
<reference evidence="1 2" key="1">
    <citation type="submission" date="2019-02" db="EMBL/GenBank/DDBJ databases">
        <title>Arundinibacter roseus gen. nov., sp. nov., a new member of the family Cytophagaceae.</title>
        <authorList>
            <person name="Szuroczki S."/>
            <person name="Khayer B."/>
            <person name="Sproer C."/>
            <person name="Toumi M."/>
            <person name="Szabo A."/>
            <person name="Felfoldi T."/>
            <person name="Schumann P."/>
            <person name="Toth E."/>
        </authorList>
    </citation>
    <scope>NUCLEOTIDE SEQUENCE [LARGE SCALE GENOMIC DNA]</scope>
    <source>
        <strain evidence="1 2">DMA-k-7a</strain>
    </source>
</reference>
<dbReference type="Proteomes" id="UP000295706">
    <property type="component" value="Unassembled WGS sequence"/>
</dbReference>
<dbReference type="EMBL" id="SMJU01000004">
    <property type="protein sequence ID" value="TDB67031.1"/>
    <property type="molecule type" value="Genomic_DNA"/>
</dbReference>
<keyword evidence="2" id="KW-1185">Reference proteome</keyword>
<dbReference type="PIRSF" id="PIRSF028451">
    <property type="entry name" value="UCP028451"/>
    <property type="match status" value="1"/>
</dbReference>
<gene>
    <name evidence="1" type="ORF">EZE20_07930</name>
</gene>
<comment type="caution">
    <text evidence="1">The sequence shown here is derived from an EMBL/GenBank/DDBJ whole genome shotgun (WGS) entry which is preliminary data.</text>
</comment>
<evidence type="ECO:0000313" key="2">
    <source>
        <dbReference type="Proteomes" id="UP000295706"/>
    </source>
</evidence>
<dbReference type="InterPro" id="IPR015996">
    <property type="entry name" value="UCP028451"/>
</dbReference>
<evidence type="ECO:0000313" key="1">
    <source>
        <dbReference type="EMBL" id="TDB67031.1"/>
    </source>
</evidence>
<name>A0A4R4KKB1_9BACT</name>
<dbReference type="AlphaFoldDB" id="A0A4R4KKB1"/>
<dbReference type="InterPro" id="IPR012808">
    <property type="entry name" value="CHP02453"/>
</dbReference>
<dbReference type="PANTHER" id="PTHR36452">
    <property type="entry name" value="CHROMOSOME 12, WHOLE GENOME SHOTGUN SEQUENCE"/>
    <property type="match status" value="1"/>
</dbReference>
<dbReference type="RefSeq" id="WP_132116269.1">
    <property type="nucleotide sequence ID" value="NZ_SMJU01000004.1"/>
</dbReference>
<protein>
    <submittedName>
        <fullName evidence="1">DUF2461 domain-containing protein</fullName>
    </submittedName>
</protein>